<dbReference type="REBASE" id="199556">
    <property type="entry name" value="S.AfeH2ORF12970P"/>
</dbReference>
<dbReference type="PANTHER" id="PTHR30408:SF12">
    <property type="entry name" value="TYPE I RESTRICTION ENZYME MJAVIII SPECIFICITY SUBUNIT"/>
    <property type="match status" value="1"/>
</dbReference>
<sequence length="412" mass="46465">MMSQIYANKTRVPLKRIARMVYGNSLETEKRNHDGSIPVYGSNGTVGYHDTAITVGPTIVIGRKGSFGKISFSDSPCFPIDTTYFVDERHTPHNLRWLYYLLQTLGLDEFSQDTGVPGLSREYAHERLCYLVSIEEQSLIASFLDRETSKLDQLVEKKQRLIELLQEKRQALITQAVTKGLDPNVPMKDSGIPWLGDVPAHWSIRSLRRVVKTFVDYRGKTPEKTDSGVPLITARNIKNGSIDHDLAPEFIRDEEYFDWMVRGFPKKGDVVMTTEAPLGEVAQIIDESIALAQRLILFKVDQATMYNEFLKYQLLSRFGQSELWSNATGSTALGIKADRLKGVRILVPPLEEQKIVIAFIESSLSAGNELLNKLKYQIEKIQEYRQALISAAVTGQIDVRQYSANEAEAITS</sequence>
<keyword evidence="3" id="KW-0238">DNA-binding</keyword>
<accession>A0A1V4EQK9</accession>
<keyword evidence="4" id="KW-0175">Coiled coil</keyword>
<name>A0A1V4EQK9_9BACL</name>
<dbReference type="EMBL" id="MWPS01000041">
    <property type="protein sequence ID" value="OPG15219.1"/>
    <property type="molecule type" value="Genomic_DNA"/>
</dbReference>
<keyword evidence="7" id="KW-1185">Reference proteome</keyword>
<comment type="caution">
    <text evidence="6">The sequence shown here is derived from an EMBL/GenBank/DDBJ whole genome shotgun (WGS) entry which is preliminary data.</text>
</comment>
<dbReference type="Gene3D" id="3.90.220.20">
    <property type="entry name" value="DNA methylase specificity domains"/>
    <property type="match status" value="2"/>
</dbReference>
<evidence type="ECO:0000313" key="6">
    <source>
        <dbReference type="EMBL" id="OPG15219.1"/>
    </source>
</evidence>
<protein>
    <recommendedName>
        <fullName evidence="5">Type I restriction modification DNA specificity domain-containing protein</fullName>
    </recommendedName>
</protein>
<dbReference type="GO" id="GO:0003677">
    <property type="term" value="F:DNA binding"/>
    <property type="evidence" value="ECO:0007669"/>
    <property type="project" value="UniProtKB-KW"/>
</dbReference>
<dbReference type="CDD" id="cd17267">
    <property type="entry name" value="RMtype1_S_EcoAO83I-TRD1-CR1_like"/>
    <property type="match status" value="1"/>
</dbReference>
<feature type="coiled-coil region" evidence="4">
    <location>
        <begin position="144"/>
        <end position="175"/>
    </location>
</feature>
<evidence type="ECO:0000313" key="7">
    <source>
        <dbReference type="Proteomes" id="UP000190229"/>
    </source>
</evidence>
<comment type="similarity">
    <text evidence="1">Belongs to the type-I restriction system S methylase family.</text>
</comment>
<gene>
    <name evidence="6" type="ORF">B2M26_12975</name>
</gene>
<dbReference type="RefSeq" id="WP_079291640.1">
    <property type="nucleotide sequence ID" value="NZ_MWPS01000041.1"/>
</dbReference>
<reference evidence="6 7" key="1">
    <citation type="submission" date="2017-02" db="EMBL/GenBank/DDBJ databases">
        <title>Draft genome of Acidibacillus ferrooxidans Huett2.</title>
        <authorList>
            <person name="Schopf S."/>
        </authorList>
    </citation>
    <scope>NUCLEOTIDE SEQUENCE [LARGE SCALE GENOMIC DNA]</scope>
    <source>
        <strain evidence="6 7">Huett2</strain>
    </source>
</reference>
<dbReference type="InterPro" id="IPR052021">
    <property type="entry name" value="Type-I_RS_S_subunit"/>
</dbReference>
<dbReference type="PANTHER" id="PTHR30408">
    <property type="entry name" value="TYPE-1 RESTRICTION ENZYME ECOKI SPECIFICITY PROTEIN"/>
    <property type="match status" value="1"/>
</dbReference>
<evidence type="ECO:0000256" key="3">
    <source>
        <dbReference type="ARBA" id="ARBA00023125"/>
    </source>
</evidence>
<dbReference type="GO" id="GO:0009307">
    <property type="term" value="P:DNA restriction-modification system"/>
    <property type="evidence" value="ECO:0007669"/>
    <property type="project" value="UniProtKB-KW"/>
</dbReference>
<keyword evidence="2" id="KW-0680">Restriction system</keyword>
<dbReference type="Proteomes" id="UP000190229">
    <property type="component" value="Unassembled WGS sequence"/>
</dbReference>
<dbReference type="Gene3D" id="1.10.287.1120">
    <property type="entry name" value="Bipartite methylase S protein"/>
    <property type="match status" value="1"/>
</dbReference>
<evidence type="ECO:0000256" key="4">
    <source>
        <dbReference type="SAM" id="Coils"/>
    </source>
</evidence>
<feature type="domain" description="Type I restriction modification DNA specificity" evidence="5">
    <location>
        <begin position="14"/>
        <end position="163"/>
    </location>
</feature>
<dbReference type="InterPro" id="IPR044946">
    <property type="entry name" value="Restrct_endonuc_typeI_TRD_sf"/>
</dbReference>
<feature type="domain" description="Type I restriction modification DNA specificity" evidence="5">
    <location>
        <begin position="264"/>
        <end position="380"/>
    </location>
</feature>
<dbReference type="SUPFAM" id="SSF116734">
    <property type="entry name" value="DNA methylase specificity domain"/>
    <property type="match status" value="2"/>
</dbReference>
<evidence type="ECO:0000256" key="1">
    <source>
        <dbReference type="ARBA" id="ARBA00010923"/>
    </source>
</evidence>
<dbReference type="AlphaFoldDB" id="A0A1V4EQK9"/>
<evidence type="ECO:0000259" key="5">
    <source>
        <dbReference type="Pfam" id="PF01420"/>
    </source>
</evidence>
<dbReference type="Pfam" id="PF01420">
    <property type="entry name" value="Methylase_S"/>
    <property type="match status" value="2"/>
</dbReference>
<evidence type="ECO:0000256" key="2">
    <source>
        <dbReference type="ARBA" id="ARBA00022747"/>
    </source>
</evidence>
<proteinExistence type="inferred from homology"/>
<organism evidence="6 7">
    <name type="scientific">Ferroacidibacillus organovorans</name>
    <dbReference type="NCBI Taxonomy" id="1765683"/>
    <lineage>
        <taxon>Bacteria</taxon>
        <taxon>Bacillati</taxon>
        <taxon>Bacillota</taxon>
        <taxon>Bacilli</taxon>
        <taxon>Bacillales</taxon>
        <taxon>Alicyclobacillaceae</taxon>
        <taxon>Ferroacidibacillus</taxon>
    </lineage>
</organism>
<dbReference type="InterPro" id="IPR000055">
    <property type="entry name" value="Restrct_endonuc_typeI_TRD"/>
</dbReference>